<dbReference type="Pfam" id="PF13490">
    <property type="entry name" value="zf-HC2"/>
    <property type="match status" value="1"/>
</dbReference>
<dbReference type="EMBL" id="LAZR01013848">
    <property type="protein sequence ID" value="KKM20060.1"/>
    <property type="molecule type" value="Genomic_DNA"/>
</dbReference>
<feature type="domain" description="RUN" evidence="1">
    <location>
        <begin position="1"/>
        <end position="83"/>
    </location>
</feature>
<evidence type="ECO:0000259" key="1">
    <source>
        <dbReference type="PROSITE" id="PS50826"/>
    </source>
</evidence>
<organism evidence="2">
    <name type="scientific">marine sediment metagenome</name>
    <dbReference type="NCBI Taxonomy" id="412755"/>
    <lineage>
        <taxon>unclassified sequences</taxon>
        <taxon>metagenomes</taxon>
        <taxon>ecological metagenomes</taxon>
    </lineage>
</organism>
<dbReference type="PROSITE" id="PS50826">
    <property type="entry name" value="RUN"/>
    <property type="match status" value="1"/>
</dbReference>
<evidence type="ECO:0000313" key="2">
    <source>
        <dbReference type="EMBL" id="KKM20060.1"/>
    </source>
</evidence>
<sequence>MLSCRETTRLISDGLDRRLSFWQRLGLRLHLVMCGACAAYRRQVTALNKLVSAHFRESRPAGPHLLSGEARQRIKAALRDHMH</sequence>
<dbReference type="AlphaFoldDB" id="A0A0F9KXI3"/>
<dbReference type="InterPro" id="IPR027383">
    <property type="entry name" value="Znf_put"/>
</dbReference>
<accession>A0A0F9KXI3</accession>
<reference evidence="2" key="1">
    <citation type="journal article" date="2015" name="Nature">
        <title>Complex archaea that bridge the gap between prokaryotes and eukaryotes.</title>
        <authorList>
            <person name="Spang A."/>
            <person name="Saw J.H."/>
            <person name="Jorgensen S.L."/>
            <person name="Zaremba-Niedzwiedzka K."/>
            <person name="Martijn J."/>
            <person name="Lind A.E."/>
            <person name="van Eijk R."/>
            <person name="Schleper C."/>
            <person name="Guy L."/>
            <person name="Ettema T.J."/>
        </authorList>
    </citation>
    <scope>NUCLEOTIDE SEQUENCE</scope>
</reference>
<dbReference type="InterPro" id="IPR004012">
    <property type="entry name" value="Run_dom"/>
</dbReference>
<name>A0A0F9KXI3_9ZZZZ</name>
<gene>
    <name evidence="2" type="ORF">LCGC14_1649340</name>
</gene>
<proteinExistence type="predicted"/>
<comment type="caution">
    <text evidence="2">The sequence shown here is derived from an EMBL/GenBank/DDBJ whole genome shotgun (WGS) entry which is preliminary data.</text>
</comment>
<protein>
    <recommendedName>
        <fullName evidence="1">RUN domain-containing protein</fullName>
    </recommendedName>
</protein>